<comment type="caution">
    <text evidence="2">The sequence shown here is derived from an EMBL/GenBank/DDBJ whole genome shotgun (WGS) entry which is preliminary data.</text>
</comment>
<evidence type="ECO:0000313" key="2">
    <source>
        <dbReference type="EMBL" id="MBO2465367.1"/>
    </source>
</evidence>
<proteinExistence type="predicted"/>
<evidence type="ECO:0000256" key="1">
    <source>
        <dbReference type="SAM" id="MobiDB-lite"/>
    </source>
</evidence>
<reference evidence="2 3" key="1">
    <citation type="submission" date="2021-03" db="EMBL/GenBank/DDBJ databases">
        <title>Actinomadura violae sp. nov., isolated from lichen in Thailand.</title>
        <authorList>
            <person name="Kanchanasin P."/>
            <person name="Saeng-In P."/>
            <person name="Phongsopitanun W."/>
            <person name="Yuki M."/>
            <person name="Kudo T."/>
            <person name="Ohkuma M."/>
            <person name="Tanasupawat S."/>
        </authorList>
    </citation>
    <scope>NUCLEOTIDE SEQUENCE [LARGE SCALE GENOMIC DNA]</scope>
    <source>
        <strain evidence="2 3">LCR2-06</strain>
    </source>
</reference>
<organism evidence="2 3">
    <name type="scientific">Actinomadura violacea</name>
    <dbReference type="NCBI Taxonomy" id="2819934"/>
    <lineage>
        <taxon>Bacteria</taxon>
        <taxon>Bacillati</taxon>
        <taxon>Actinomycetota</taxon>
        <taxon>Actinomycetes</taxon>
        <taxon>Streptosporangiales</taxon>
        <taxon>Thermomonosporaceae</taxon>
        <taxon>Actinomadura</taxon>
    </lineage>
</organism>
<dbReference type="Proteomes" id="UP000680206">
    <property type="component" value="Unassembled WGS sequence"/>
</dbReference>
<keyword evidence="3" id="KW-1185">Reference proteome</keyword>
<gene>
    <name evidence="2" type="ORF">J4709_48185</name>
</gene>
<dbReference type="EMBL" id="JAGEPF010000045">
    <property type="protein sequence ID" value="MBO2465367.1"/>
    <property type="molecule type" value="Genomic_DNA"/>
</dbReference>
<protein>
    <submittedName>
        <fullName evidence="2">Uncharacterized protein</fullName>
    </submittedName>
</protein>
<dbReference type="RefSeq" id="WP_208252214.1">
    <property type="nucleotide sequence ID" value="NZ_JAGEPF010000045.1"/>
</dbReference>
<sequence>MLRGPAGDGERAEFPPLDPDEETWGRLIGTAAAPDEALDLAERELGAAPDRWVNEGVIGSEYGDYRVARNNVSSSNTRVTQDG</sequence>
<accession>A0ABS3S8P6</accession>
<feature type="region of interest" description="Disordered" evidence="1">
    <location>
        <begin position="1"/>
        <end position="23"/>
    </location>
</feature>
<evidence type="ECO:0000313" key="3">
    <source>
        <dbReference type="Proteomes" id="UP000680206"/>
    </source>
</evidence>
<name>A0ABS3S8P6_9ACTN</name>